<comment type="caution">
    <text evidence="2">The sequence shown here is derived from an EMBL/GenBank/DDBJ whole genome shotgun (WGS) entry which is preliminary data.</text>
</comment>
<accession>A0A1X3A0B1</accession>
<feature type="signal peptide" evidence="1">
    <location>
        <begin position="1"/>
        <end position="30"/>
    </location>
</feature>
<protein>
    <submittedName>
        <fullName evidence="2">Uncharacterized protein</fullName>
    </submittedName>
</protein>
<name>A0A1X3A0B1_BIFAD</name>
<sequence length="67" mass="7356">MRRRRTMAYRIAVLLTACTMGWGTAVPAVADVSVTQPDQDSSSHATVLGYGNLLCRLFPKLDGCRKQ</sequence>
<dbReference type="AlphaFoldDB" id="A0A1X3A0B1"/>
<feature type="chain" id="PRO_5011905648" evidence="1">
    <location>
        <begin position="31"/>
        <end position="67"/>
    </location>
</feature>
<evidence type="ECO:0000256" key="1">
    <source>
        <dbReference type="SAM" id="SignalP"/>
    </source>
</evidence>
<organism evidence="2 3">
    <name type="scientific">Bifidobacterium adolescentis</name>
    <dbReference type="NCBI Taxonomy" id="1680"/>
    <lineage>
        <taxon>Bacteria</taxon>
        <taxon>Bacillati</taxon>
        <taxon>Actinomycetota</taxon>
        <taxon>Actinomycetes</taxon>
        <taxon>Bifidobacteriales</taxon>
        <taxon>Bifidobacteriaceae</taxon>
        <taxon>Bifidobacterium</taxon>
    </lineage>
</organism>
<reference evidence="2 3" key="1">
    <citation type="journal article" date="2016" name="Sci. Rep.">
        <title>Evaluation of genetic diversity among strains of the human gut commensal Bifidobacterium adolescentis.</title>
        <authorList>
            <person name="Duranti S."/>
            <person name="Milani C."/>
            <person name="Lugli G.A."/>
            <person name="Mancabelli L."/>
            <person name="Turroni F."/>
            <person name="Ferrario C."/>
            <person name="Mangifesta M."/>
            <person name="Viappiani A."/>
            <person name="Sanchez B."/>
            <person name="Margolles A."/>
            <person name="van Sinderen D."/>
            <person name="Ventura M."/>
        </authorList>
    </citation>
    <scope>NUCLEOTIDE SEQUENCE [LARGE SCALE GENOMIC DNA]</scope>
    <source>
        <strain evidence="2 3">AL46-7</strain>
    </source>
</reference>
<keyword evidence="1" id="KW-0732">Signal</keyword>
<dbReference type="EMBL" id="LNKI01000003">
    <property type="protein sequence ID" value="OSH00054.1"/>
    <property type="molecule type" value="Genomic_DNA"/>
</dbReference>
<gene>
    <name evidence="2" type="ORF">AL0467_1256</name>
</gene>
<evidence type="ECO:0000313" key="2">
    <source>
        <dbReference type="EMBL" id="OSH00054.1"/>
    </source>
</evidence>
<dbReference type="Proteomes" id="UP000193208">
    <property type="component" value="Unassembled WGS sequence"/>
</dbReference>
<evidence type="ECO:0000313" key="3">
    <source>
        <dbReference type="Proteomes" id="UP000193208"/>
    </source>
</evidence>
<proteinExistence type="predicted"/>